<keyword evidence="2" id="KW-1185">Reference proteome</keyword>
<evidence type="ECO:0000313" key="1">
    <source>
        <dbReference type="EMBL" id="EHM12623.1"/>
    </source>
</evidence>
<dbReference type="HOGENOM" id="CLU_857324_0_0_0"/>
<dbReference type="Proteomes" id="UP000003806">
    <property type="component" value="Chromosome"/>
</dbReference>
<evidence type="ECO:0000313" key="2">
    <source>
        <dbReference type="Proteomes" id="UP000003806"/>
    </source>
</evidence>
<sequence>MSEAAETLLLAFTAESCVHDAETLSLSGEEDAQNRLDEAASLGFVRPHGLGWVLTDMGRRKRGELASELGLPPERSGNFCDPGRLEGLRIGLLLGRATQKWQALYEFKAPAELPLAALVTPGYSAKGGKYRVAWPSSLPWRRIAELCPRWDGQGKPPVASRWNRVGAPAGTMRLDALGLFYSDHRHYSDRPHARSDKLGMINAERIFAFADIRSAEDVYSRLGLLGQALATQRLVENPVYFDFDEDFYEPWNIALFVTSRDEGARGLARILQPQASRLAEGLSPIMVSLVSLETLRRYDRTFPSHYDLWGEGLIHVTDYDTPTN</sequence>
<accession>H0UMF0</accession>
<proteinExistence type="predicted"/>
<dbReference type="EMBL" id="CM001376">
    <property type="protein sequence ID" value="EHM12623.1"/>
    <property type="molecule type" value="Genomic_DNA"/>
</dbReference>
<organism evidence="1 2">
    <name type="scientific">Jonquetella anthropi DSM 22815</name>
    <dbReference type="NCBI Taxonomy" id="885272"/>
    <lineage>
        <taxon>Bacteria</taxon>
        <taxon>Thermotogati</taxon>
        <taxon>Synergistota</taxon>
        <taxon>Synergistia</taxon>
        <taxon>Synergistales</taxon>
        <taxon>Dethiosulfovibrionaceae</taxon>
        <taxon>Jonquetella</taxon>
    </lineage>
</organism>
<protein>
    <submittedName>
        <fullName evidence="1">Uncharacterized protein</fullName>
    </submittedName>
</protein>
<reference evidence="1 2" key="1">
    <citation type="submission" date="2011-11" db="EMBL/GenBank/DDBJ databases">
        <title>The Noncontiguous Finished genome of Jonquetella anthropi DSM 22815.</title>
        <authorList>
            <consortium name="US DOE Joint Genome Institute (JGI-PGF)"/>
            <person name="Lucas S."/>
            <person name="Copeland A."/>
            <person name="Lapidus A."/>
            <person name="Glavina del Rio T."/>
            <person name="Dalin E."/>
            <person name="Tice H."/>
            <person name="Bruce D."/>
            <person name="Goodwin L."/>
            <person name="Pitluck S."/>
            <person name="Peters L."/>
            <person name="Mikhailova N."/>
            <person name="Held B."/>
            <person name="Kyrpides N."/>
            <person name="Mavromatis K."/>
            <person name="Ivanova N."/>
            <person name="Markowitz V."/>
            <person name="Cheng J.-F."/>
            <person name="Hugenholtz P."/>
            <person name="Woyke T."/>
            <person name="Wu D."/>
            <person name="Gronow S."/>
            <person name="Wellnitz S."/>
            <person name="Brambilla E."/>
            <person name="Klenk H.-P."/>
            <person name="Eisen J.A."/>
        </authorList>
    </citation>
    <scope>NUCLEOTIDE SEQUENCE [LARGE SCALE GENOMIC DNA]</scope>
    <source>
        <strain evidence="1 2">DSM 22815</strain>
    </source>
</reference>
<gene>
    <name evidence="1" type="ORF">JonanDRAFT_0197</name>
</gene>
<dbReference type="RefSeq" id="WP_008522421.1">
    <property type="nucleotide sequence ID" value="NZ_CM001376.1"/>
</dbReference>
<name>H0UMF0_9BACT</name>
<dbReference type="STRING" id="885272.JonanDRAFT_0197"/>
<dbReference type="AlphaFoldDB" id="H0UMF0"/>